<dbReference type="GO" id="GO:0000272">
    <property type="term" value="P:polysaccharide catabolic process"/>
    <property type="evidence" value="ECO:0007669"/>
    <property type="project" value="UniProtKB-KW"/>
</dbReference>
<dbReference type="PANTHER" id="PTHR31683">
    <property type="entry name" value="PECTATE LYASE 18-RELATED"/>
    <property type="match status" value="1"/>
</dbReference>
<feature type="compositionally biased region" description="Low complexity" evidence="3">
    <location>
        <begin position="204"/>
        <end position="224"/>
    </location>
</feature>
<dbReference type="RefSeq" id="WP_184846777.1">
    <property type="nucleotide sequence ID" value="NZ_JACHMN010000003.1"/>
</dbReference>
<gene>
    <name evidence="6" type="ORF">F4553_007993</name>
</gene>
<evidence type="ECO:0000256" key="1">
    <source>
        <dbReference type="ARBA" id="ARBA00023239"/>
    </source>
</evidence>
<dbReference type="InterPro" id="IPR013320">
    <property type="entry name" value="ConA-like_dom_sf"/>
</dbReference>
<feature type="region of interest" description="Disordered" evidence="3">
    <location>
        <begin position="197"/>
        <end position="264"/>
    </location>
</feature>
<dbReference type="InterPro" id="IPR002022">
    <property type="entry name" value="Pec_lyase"/>
</dbReference>
<dbReference type="PANTHER" id="PTHR31683:SF18">
    <property type="entry name" value="PECTATE LYASE 21-RELATED"/>
    <property type="match status" value="1"/>
</dbReference>
<evidence type="ECO:0000313" key="6">
    <source>
        <dbReference type="EMBL" id="MBB5874559.1"/>
    </source>
</evidence>
<feature type="chain" id="PRO_5032520643" evidence="4">
    <location>
        <begin position="28"/>
        <end position="545"/>
    </location>
</feature>
<dbReference type="SUPFAM" id="SSF49899">
    <property type="entry name" value="Concanavalin A-like lectins/glucanases"/>
    <property type="match status" value="1"/>
</dbReference>
<comment type="similarity">
    <text evidence="2">Belongs to the polysaccharide lyase 1 family.</text>
</comment>
<feature type="domain" description="Pectate lyase" evidence="5">
    <location>
        <begin position="262"/>
        <end position="482"/>
    </location>
</feature>
<dbReference type="SMART" id="SM00656">
    <property type="entry name" value="Amb_all"/>
    <property type="match status" value="1"/>
</dbReference>
<dbReference type="GO" id="GO:0030570">
    <property type="term" value="F:pectate lyase activity"/>
    <property type="evidence" value="ECO:0007669"/>
    <property type="project" value="UniProtKB-EC"/>
</dbReference>
<evidence type="ECO:0000259" key="5">
    <source>
        <dbReference type="SMART" id="SM00656"/>
    </source>
</evidence>
<accession>A0A841C5J1</accession>
<feature type="signal peptide" evidence="4">
    <location>
        <begin position="1"/>
        <end position="27"/>
    </location>
</feature>
<organism evidence="6 7">
    <name type="scientific">Allocatelliglobosispora scoriae</name>
    <dbReference type="NCBI Taxonomy" id="643052"/>
    <lineage>
        <taxon>Bacteria</taxon>
        <taxon>Bacillati</taxon>
        <taxon>Actinomycetota</taxon>
        <taxon>Actinomycetes</taxon>
        <taxon>Micromonosporales</taxon>
        <taxon>Micromonosporaceae</taxon>
        <taxon>Allocatelliglobosispora</taxon>
    </lineage>
</organism>
<comment type="subcellular location">
    <subcellularLocation>
        <location evidence="2">Secreted</location>
    </subcellularLocation>
</comment>
<dbReference type="Gene3D" id="2.60.120.560">
    <property type="entry name" value="Exo-inulinase, domain 1"/>
    <property type="match status" value="1"/>
</dbReference>
<dbReference type="GO" id="GO:0016787">
    <property type="term" value="F:hydrolase activity"/>
    <property type="evidence" value="ECO:0007669"/>
    <property type="project" value="InterPro"/>
</dbReference>
<feature type="compositionally biased region" description="Pro residues" evidence="3">
    <location>
        <begin position="225"/>
        <end position="241"/>
    </location>
</feature>
<dbReference type="Pfam" id="PF06439">
    <property type="entry name" value="3keto-disac_hyd"/>
    <property type="match status" value="1"/>
</dbReference>
<evidence type="ECO:0000256" key="4">
    <source>
        <dbReference type="SAM" id="SignalP"/>
    </source>
</evidence>
<dbReference type="Gene3D" id="2.160.20.10">
    <property type="entry name" value="Single-stranded right-handed beta-helix, Pectin lyase-like"/>
    <property type="match status" value="1"/>
</dbReference>
<reference evidence="6 7" key="1">
    <citation type="submission" date="2020-08" db="EMBL/GenBank/DDBJ databases">
        <title>Sequencing the genomes of 1000 actinobacteria strains.</title>
        <authorList>
            <person name="Klenk H.-P."/>
        </authorList>
    </citation>
    <scope>NUCLEOTIDE SEQUENCE [LARGE SCALE GENOMIC DNA]</scope>
    <source>
        <strain evidence="6 7">DSM 45362</strain>
    </source>
</reference>
<dbReference type="Pfam" id="PF00544">
    <property type="entry name" value="Pectate_lyase_4"/>
    <property type="match status" value="1"/>
</dbReference>
<dbReference type="Proteomes" id="UP000587527">
    <property type="component" value="Unassembled WGS sequence"/>
</dbReference>
<protein>
    <submittedName>
        <fullName evidence="6">Pectate lyase</fullName>
        <ecNumber evidence="6">4.2.2.2</ecNumber>
    </submittedName>
</protein>
<evidence type="ECO:0000313" key="7">
    <source>
        <dbReference type="Proteomes" id="UP000587527"/>
    </source>
</evidence>
<keyword evidence="4" id="KW-0732">Signal</keyword>
<evidence type="ECO:0000256" key="2">
    <source>
        <dbReference type="RuleBase" id="RU361173"/>
    </source>
</evidence>
<comment type="caution">
    <text evidence="6">The sequence shown here is derived from an EMBL/GenBank/DDBJ whole genome shotgun (WGS) entry which is preliminary data.</text>
</comment>
<sequence>MRHAWLASGIAAVVTSALLVLTTTAHAATLFNDDFNDGNSTGWSKSGGSWAVVADGSPVFQQTSTGSDAKAQAGSAWGNQSVQARVKPLAFSSGSGRLVGLIGRAQSMTNYYYLALGPGQVLLGKRTGGGYATIASAPASVSTGTWATLRFEAFGGSLRGYLNGALAVSGTDSAFATGKIGLTTYYSGASFDDVVVTDSPGPGPSISPSSPASPSASVSPSASPSAPPSPSPSTSPTPPTPGQADGYASVNAWGQNGTSGGTGGPTVTVSTAAAFLSAIAQPGKLVIQVSGTITLPGPMHDVTSDKTIVGLGAGSGLTGGGLNIGLPIDDAVTAPPANAVRNVIVRNLTIRDCPDDCINVQMFSHHVWIDHNDLSEQFDGALDAKRGSSWITISWNRFHNSDKNMLLGHDDSNGAQDIGRLKVTYHHNFLDGSSQRNPRVRFGEPVHIYNNYYLHITGYGAASQMNACLVVENNYFDDVEKPTRNDVGGSAGRIEARGNINVNTEDPIVTSGSCSGQPGSYYAYSPDSAAAVPALVSAGAGVGKI</sequence>
<evidence type="ECO:0000256" key="3">
    <source>
        <dbReference type="SAM" id="MobiDB-lite"/>
    </source>
</evidence>
<dbReference type="GO" id="GO:0005576">
    <property type="term" value="C:extracellular region"/>
    <property type="evidence" value="ECO:0007669"/>
    <property type="project" value="UniProtKB-SubCell"/>
</dbReference>
<dbReference type="InterPro" id="IPR045032">
    <property type="entry name" value="PEL"/>
</dbReference>
<dbReference type="AlphaFoldDB" id="A0A841C5J1"/>
<keyword evidence="2" id="KW-0624">Polysaccharide degradation</keyword>
<dbReference type="EC" id="4.2.2.2" evidence="6"/>
<dbReference type="InterPro" id="IPR010496">
    <property type="entry name" value="AL/BT2_dom"/>
</dbReference>
<proteinExistence type="inferred from homology"/>
<keyword evidence="7" id="KW-1185">Reference proteome</keyword>
<dbReference type="InterPro" id="IPR012334">
    <property type="entry name" value="Pectin_lyas_fold"/>
</dbReference>
<name>A0A841C5J1_9ACTN</name>
<keyword evidence="2" id="KW-0964">Secreted</keyword>
<dbReference type="EMBL" id="JACHMN010000003">
    <property type="protein sequence ID" value="MBB5874559.1"/>
    <property type="molecule type" value="Genomic_DNA"/>
</dbReference>
<keyword evidence="1 2" id="KW-0456">Lyase</keyword>
<dbReference type="InterPro" id="IPR011050">
    <property type="entry name" value="Pectin_lyase_fold/virulence"/>
</dbReference>
<dbReference type="SUPFAM" id="SSF51126">
    <property type="entry name" value="Pectin lyase-like"/>
    <property type="match status" value="1"/>
</dbReference>
<keyword evidence="2" id="KW-0119">Carbohydrate metabolism</keyword>